<dbReference type="PANTHER" id="PTHR33969">
    <property type="entry name" value="SEGREGATION AND CONDENSATION PROTEIN A"/>
    <property type="match status" value="1"/>
</dbReference>
<dbReference type="OrthoDB" id="9811016at2"/>
<dbReference type="AlphaFoldDB" id="A0A0B7MQI4"/>
<gene>
    <name evidence="3" type="ORF">SSCH_760026</name>
</gene>
<dbReference type="Gene3D" id="6.10.250.2410">
    <property type="match status" value="1"/>
</dbReference>
<dbReference type="Pfam" id="PF02616">
    <property type="entry name" value="SMC_ScpA"/>
    <property type="match status" value="1"/>
</dbReference>
<protein>
    <recommendedName>
        <fullName evidence="2">Segregation and condensation protein A</fullName>
    </recommendedName>
</protein>
<reference evidence="4" key="1">
    <citation type="submission" date="2015-01" db="EMBL/GenBank/DDBJ databases">
        <authorList>
            <person name="Manzoor Shahid"/>
            <person name="Zubair Saima"/>
        </authorList>
    </citation>
    <scope>NUCLEOTIDE SEQUENCE [LARGE SCALE GENOMIC DNA]</scope>
    <source>
        <strain evidence="4">Sp3</strain>
    </source>
</reference>
<keyword evidence="1" id="KW-0159">Chromosome partition</keyword>
<evidence type="ECO:0000313" key="3">
    <source>
        <dbReference type="EMBL" id="CEO90231.1"/>
    </source>
</evidence>
<evidence type="ECO:0000313" key="4">
    <source>
        <dbReference type="Proteomes" id="UP000046155"/>
    </source>
</evidence>
<organism evidence="3 4">
    <name type="scientific">Syntrophaceticus schinkii</name>
    <dbReference type="NCBI Taxonomy" id="499207"/>
    <lineage>
        <taxon>Bacteria</taxon>
        <taxon>Bacillati</taxon>
        <taxon>Bacillota</taxon>
        <taxon>Clostridia</taxon>
        <taxon>Thermoanaerobacterales</taxon>
        <taxon>Thermoanaerobacterales Family III. Incertae Sedis</taxon>
        <taxon>Syntrophaceticus</taxon>
    </lineage>
</organism>
<dbReference type="GO" id="GO:0007059">
    <property type="term" value="P:chromosome segregation"/>
    <property type="evidence" value="ECO:0007669"/>
    <property type="project" value="UniProtKB-KW"/>
</dbReference>
<dbReference type="PANTHER" id="PTHR33969:SF2">
    <property type="entry name" value="SEGREGATION AND CONDENSATION PROTEIN A"/>
    <property type="match status" value="1"/>
</dbReference>
<dbReference type="Proteomes" id="UP000046155">
    <property type="component" value="Unassembled WGS sequence"/>
</dbReference>
<dbReference type="EMBL" id="CDRZ01000276">
    <property type="protein sequence ID" value="CEO90231.1"/>
    <property type="molecule type" value="Genomic_DNA"/>
</dbReference>
<dbReference type="RefSeq" id="WP_044666014.1">
    <property type="nucleotide sequence ID" value="NZ_CDRZ01000276.1"/>
</dbReference>
<evidence type="ECO:0000256" key="2">
    <source>
        <dbReference type="ARBA" id="ARBA00044777"/>
    </source>
</evidence>
<proteinExistence type="predicted"/>
<dbReference type="InterPro" id="IPR003768">
    <property type="entry name" value="ScpA"/>
</dbReference>
<keyword evidence="4" id="KW-1185">Reference proteome</keyword>
<name>A0A0B7MQI4_9FIRM</name>
<sequence length="242" mass="27954">MKYQVQLDVYEGPLDLLLRSLNNEEIPAGEIPVCTIIDQFIDYYMGIAFSDLEEGSRFLVLAATLLAVKARLLLPRHEEEDEESDPLLDQDDEDGLLETDFEEYLAFQDAAITLEERAREWMMVYRRPPIKVKVPEQKGARDDVSRLLEAFQGIIERISKLPEPYMVKSVPYDLDDLMNDVLAMIKSRPEGIHFSDFFPVTYGRDDVIFTFLAVLELVYEGEIIVREDLKTDELLLILKENV</sequence>
<accession>A0A0B7MQI4</accession>
<evidence type="ECO:0000256" key="1">
    <source>
        <dbReference type="ARBA" id="ARBA00022829"/>
    </source>
</evidence>